<reference evidence="2 3" key="1">
    <citation type="submission" date="2020-02" db="EMBL/GenBank/DDBJ databases">
        <title>Rhodobacter translucens sp. nov., a novel bacterium isolated from activated sludge.</title>
        <authorList>
            <person name="Liu J."/>
        </authorList>
    </citation>
    <scope>NUCLEOTIDE SEQUENCE [LARGE SCALE GENOMIC DNA]</scope>
    <source>
        <strain evidence="2 3">HX-7-19</strain>
    </source>
</reference>
<dbReference type="RefSeq" id="WP_165047470.1">
    <property type="nucleotide sequence ID" value="NZ_JAALFE010000003.1"/>
</dbReference>
<sequence length="256" mass="28007">MRVPLPPAFLRQPIAHRALHDVTQGRPENSRAAIRAAIAAGYAIEIDLQLSRDGVPMVFHDERLERLTGRDGWLCDLTAAELAEIPLKGGDECIPSLAEILTLVAGRAPLLIELKDQTLRMAETDGRLEEATARALAGYDGPVALMSFNPACMARMATLAPGLPRGLTTSAYDPADWHPLPPETCDRLRPIPDYDRTQSSFISHEHTDLARPRVADLAAQGAAILCWTIKSPEDEAKARRIAQNITFERYPAAHPA</sequence>
<gene>
    <name evidence="2" type="ORF">G5V65_04875</name>
</gene>
<dbReference type="GO" id="GO:0006629">
    <property type="term" value="P:lipid metabolic process"/>
    <property type="evidence" value="ECO:0007669"/>
    <property type="project" value="InterPro"/>
</dbReference>
<evidence type="ECO:0000259" key="1">
    <source>
        <dbReference type="PROSITE" id="PS51704"/>
    </source>
</evidence>
<dbReference type="GO" id="GO:0008081">
    <property type="term" value="F:phosphoric diester hydrolase activity"/>
    <property type="evidence" value="ECO:0007669"/>
    <property type="project" value="InterPro"/>
</dbReference>
<name>A0A6M1TQT7_9RHOB</name>
<dbReference type="SUPFAM" id="SSF51695">
    <property type="entry name" value="PLC-like phosphodiesterases"/>
    <property type="match status" value="1"/>
</dbReference>
<proteinExistence type="predicted"/>
<organism evidence="2 3">
    <name type="scientific">Paragemmobacter kunshanensis</name>
    <dbReference type="NCBI Taxonomy" id="2583234"/>
    <lineage>
        <taxon>Bacteria</taxon>
        <taxon>Pseudomonadati</taxon>
        <taxon>Pseudomonadota</taxon>
        <taxon>Alphaproteobacteria</taxon>
        <taxon>Rhodobacterales</taxon>
        <taxon>Paracoccaceae</taxon>
        <taxon>Paragemmobacter</taxon>
    </lineage>
</organism>
<accession>A0A6M1TQT7</accession>
<keyword evidence="3" id="KW-1185">Reference proteome</keyword>
<protein>
    <submittedName>
        <fullName evidence="2">Phosphodiesterase</fullName>
    </submittedName>
</protein>
<dbReference type="InterPro" id="IPR017946">
    <property type="entry name" value="PLC-like_Pdiesterase_TIM-brl"/>
</dbReference>
<evidence type="ECO:0000313" key="2">
    <source>
        <dbReference type="EMBL" id="NGQ90220.1"/>
    </source>
</evidence>
<dbReference type="PROSITE" id="PS51704">
    <property type="entry name" value="GP_PDE"/>
    <property type="match status" value="1"/>
</dbReference>
<dbReference type="InterPro" id="IPR030395">
    <property type="entry name" value="GP_PDE_dom"/>
</dbReference>
<dbReference type="Pfam" id="PF03009">
    <property type="entry name" value="GDPD"/>
    <property type="match status" value="1"/>
</dbReference>
<feature type="domain" description="GP-PDE" evidence="1">
    <location>
        <begin position="11"/>
        <end position="256"/>
    </location>
</feature>
<dbReference type="AlphaFoldDB" id="A0A6M1TQT7"/>
<dbReference type="PANTHER" id="PTHR46211:SF1">
    <property type="entry name" value="GLYCEROPHOSPHODIESTER PHOSPHODIESTERASE, CYTOPLASMIC"/>
    <property type="match status" value="1"/>
</dbReference>
<evidence type="ECO:0000313" key="3">
    <source>
        <dbReference type="Proteomes" id="UP000474758"/>
    </source>
</evidence>
<comment type="caution">
    <text evidence="2">The sequence shown here is derived from an EMBL/GenBank/DDBJ whole genome shotgun (WGS) entry which is preliminary data.</text>
</comment>
<dbReference type="Proteomes" id="UP000474758">
    <property type="component" value="Unassembled WGS sequence"/>
</dbReference>
<dbReference type="PANTHER" id="PTHR46211">
    <property type="entry name" value="GLYCEROPHOSPHORYL DIESTER PHOSPHODIESTERASE"/>
    <property type="match status" value="1"/>
</dbReference>
<dbReference type="Gene3D" id="3.20.20.190">
    <property type="entry name" value="Phosphatidylinositol (PI) phosphodiesterase"/>
    <property type="match status" value="1"/>
</dbReference>
<dbReference type="EMBL" id="JAALFE010000003">
    <property type="protein sequence ID" value="NGQ90220.1"/>
    <property type="molecule type" value="Genomic_DNA"/>
</dbReference>